<evidence type="ECO:0000313" key="6">
    <source>
        <dbReference type="EMBL" id="KEF53009.1"/>
    </source>
</evidence>
<dbReference type="InterPro" id="IPR001461">
    <property type="entry name" value="Aspartic_peptidase_A1"/>
</dbReference>
<evidence type="ECO:0000313" key="7">
    <source>
        <dbReference type="Proteomes" id="UP000027920"/>
    </source>
</evidence>
<dbReference type="OrthoDB" id="4074350at2759"/>
<feature type="signal peptide" evidence="4">
    <location>
        <begin position="1"/>
        <end position="33"/>
    </location>
</feature>
<dbReference type="SUPFAM" id="SSF50630">
    <property type="entry name" value="Acid proteases"/>
    <property type="match status" value="1"/>
</dbReference>
<evidence type="ECO:0000256" key="2">
    <source>
        <dbReference type="SAM" id="MobiDB-lite"/>
    </source>
</evidence>
<evidence type="ECO:0000259" key="5">
    <source>
        <dbReference type="PROSITE" id="PS51767"/>
    </source>
</evidence>
<dbReference type="GeneID" id="25285818"/>
<dbReference type="Pfam" id="PF00026">
    <property type="entry name" value="Asp"/>
    <property type="match status" value="1"/>
</dbReference>
<dbReference type="PRINTS" id="PR00792">
    <property type="entry name" value="PEPSIN"/>
</dbReference>
<dbReference type="VEuPathDB" id="FungiDB:A1O9_10917"/>
<keyword evidence="7" id="KW-1185">Reference proteome</keyword>
<keyword evidence="3" id="KW-0472">Membrane</keyword>
<dbReference type="EMBL" id="AMGV01000015">
    <property type="protein sequence ID" value="KEF53009.1"/>
    <property type="molecule type" value="Genomic_DNA"/>
</dbReference>
<organism evidence="6 7">
    <name type="scientific">Exophiala aquamarina CBS 119918</name>
    <dbReference type="NCBI Taxonomy" id="1182545"/>
    <lineage>
        <taxon>Eukaryota</taxon>
        <taxon>Fungi</taxon>
        <taxon>Dikarya</taxon>
        <taxon>Ascomycota</taxon>
        <taxon>Pezizomycotina</taxon>
        <taxon>Eurotiomycetes</taxon>
        <taxon>Chaetothyriomycetidae</taxon>
        <taxon>Chaetothyriales</taxon>
        <taxon>Herpotrichiellaceae</taxon>
        <taxon>Exophiala</taxon>
    </lineage>
</organism>
<dbReference type="PROSITE" id="PS51767">
    <property type="entry name" value="PEPTIDASE_A1"/>
    <property type="match status" value="1"/>
</dbReference>
<dbReference type="PANTHER" id="PTHR47966:SF51">
    <property type="entry name" value="BETA-SITE APP-CLEAVING ENZYME, ISOFORM A-RELATED"/>
    <property type="match status" value="1"/>
</dbReference>
<dbReference type="GO" id="GO:0004190">
    <property type="term" value="F:aspartic-type endopeptidase activity"/>
    <property type="evidence" value="ECO:0007669"/>
    <property type="project" value="InterPro"/>
</dbReference>
<dbReference type="Gene3D" id="2.40.70.10">
    <property type="entry name" value="Acid Proteases"/>
    <property type="match status" value="2"/>
</dbReference>
<dbReference type="PANTHER" id="PTHR47966">
    <property type="entry name" value="BETA-SITE APP-CLEAVING ENZYME, ISOFORM A-RELATED"/>
    <property type="match status" value="1"/>
</dbReference>
<dbReference type="Proteomes" id="UP000027920">
    <property type="component" value="Unassembled WGS sequence"/>
</dbReference>
<dbReference type="STRING" id="1182545.A0A072NYQ8"/>
<feature type="transmembrane region" description="Helical" evidence="3">
    <location>
        <begin position="452"/>
        <end position="472"/>
    </location>
</feature>
<feature type="region of interest" description="Disordered" evidence="2">
    <location>
        <begin position="505"/>
        <end position="527"/>
    </location>
</feature>
<evidence type="ECO:0000256" key="3">
    <source>
        <dbReference type="SAM" id="Phobius"/>
    </source>
</evidence>
<dbReference type="HOGENOM" id="CLU_009988_1_0_1"/>
<dbReference type="InterPro" id="IPR033121">
    <property type="entry name" value="PEPTIDASE_A1"/>
</dbReference>
<feature type="chain" id="PRO_5001683008" description="Peptidase A1 domain-containing protein" evidence="4">
    <location>
        <begin position="34"/>
        <end position="729"/>
    </location>
</feature>
<dbReference type="GO" id="GO:0000324">
    <property type="term" value="C:fungal-type vacuole"/>
    <property type="evidence" value="ECO:0007669"/>
    <property type="project" value="TreeGrafter"/>
</dbReference>
<proteinExistence type="inferred from homology"/>
<keyword evidence="3" id="KW-0812">Transmembrane</keyword>
<feature type="compositionally biased region" description="Low complexity" evidence="2">
    <location>
        <begin position="665"/>
        <end position="677"/>
    </location>
</feature>
<gene>
    <name evidence="6" type="ORF">A1O9_10917</name>
</gene>
<protein>
    <recommendedName>
        <fullName evidence="5">Peptidase A1 domain-containing protein</fullName>
    </recommendedName>
</protein>
<comment type="caution">
    <text evidence="6">The sequence shown here is derived from an EMBL/GenBank/DDBJ whole genome shotgun (WGS) entry which is preliminary data.</text>
</comment>
<keyword evidence="3" id="KW-1133">Transmembrane helix</keyword>
<dbReference type="RefSeq" id="XP_013255599.1">
    <property type="nucleotide sequence ID" value="XM_013400145.1"/>
</dbReference>
<keyword evidence="4" id="KW-0732">Signal</keyword>
<dbReference type="InterPro" id="IPR034164">
    <property type="entry name" value="Pepsin-like_dom"/>
</dbReference>
<feature type="compositionally biased region" description="Low complexity" evidence="2">
    <location>
        <begin position="628"/>
        <end position="640"/>
    </location>
</feature>
<dbReference type="GO" id="GO:0006508">
    <property type="term" value="P:proteolysis"/>
    <property type="evidence" value="ECO:0007669"/>
    <property type="project" value="InterPro"/>
</dbReference>
<evidence type="ECO:0000256" key="4">
    <source>
        <dbReference type="SAM" id="SignalP"/>
    </source>
</evidence>
<evidence type="ECO:0000256" key="1">
    <source>
        <dbReference type="ARBA" id="ARBA00007447"/>
    </source>
</evidence>
<dbReference type="CDD" id="cd05471">
    <property type="entry name" value="pepsin_like"/>
    <property type="match status" value="1"/>
</dbReference>
<name>A0A072NYQ8_9EURO</name>
<dbReference type="InterPro" id="IPR021109">
    <property type="entry name" value="Peptidase_aspartic_dom_sf"/>
</dbReference>
<feature type="region of interest" description="Disordered" evidence="2">
    <location>
        <begin position="567"/>
        <end position="729"/>
    </location>
</feature>
<accession>A0A072NYQ8</accession>
<comment type="similarity">
    <text evidence="1">Belongs to the peptidase A1 family.</text>
</comment>
<feature type="domain" description="Peptidase A1" evidence="5">
    <location>
        <begin position="57"/>
        <end position="408"/>
    </location>
</feature>
<sequence length="729" mass="78435">MRPCSHLSFLSRSHVGQWLSLIILDLLFHPCLADLRVPQPIVATTGSTFLGYDGAWSPVNIRVGTPQQYVSLLPSTLSQETWVVGPAGCDGTSACTNQRGGLFSANQSTTFQERGPYELNSHDTGFGYYGMDTIYLSDDVSTADQIVALVNSTEHWIGSLGLGVQQTRFDGTENHLPLLSSLVQNGSFIPSHSYGYTAGAFYRLKSVPASLTLGGVDANRFIPNNMTFTLRTDYAPVVAINSISVSANPPNDASLPVNWNSNPVSLSDSFQADTFTIDSSTPFLWLPEAICDNFAQALNLTYNDTLQLYLYNNDSSPNDLKSWNLTFTFAIGNLPGSSSNLDLTLPYDAFNLQLSYPFPNLDANFTSPPTSYFPLRKTADPTQYIIGRSFLQETYLVVDYERNNFSLSQAVFTVEAVNNVNLLSITRPENSIWPGPSVSSVTSSALSTGAKVGIAVGAVIIALLATAALWYFCIKKKCPVGDEANEHPKKRSLFTRLHLAPSPKTSVSELLGDKRHPTEVPADSSATRFEMAAVEDVSSTYFQRDKAIARNDPRDPAELDNRDVSTKAAEAAAIAGGGSQRSASPVPPYSPADANNRFSDSISPYTPRHSHGFGTVSSGEQGISPVDGSSNGHSRQSSNSKALSSPISPEAAATRPLQDRSPRISSNGSPTNSSSGNLMVPQLNGRPLSRSPSTGSRFVEQGLTAVAEEQPASPPAALKSPGPRFSWEQ</sequence>
<dbReference type="AlphaFoldDB" id="A0A072NYQ8"/>
<reference evidence="6 7" key="1">
    <citation type="submission" date="2013-03" db="EMBL/GenBank/DDBJ databases">
        <title>The Genome Sequence of Exophiala aquamarina CBS 119918.</title>
        <authorList>
            <consortium name="The Broad Institute Genomics Platform"/>
            <person name="Cuomo C."/>
            <person name="de Hoog S."/>
            <person name="Gorbushina A."/>
            <person name="Walker B."/>
            <person name="Young S.K."/>
            <person name="Zeng Q."/>
            <person name="Gargeya S."/>
            <person name="Fitzgerald M."/>
            <person name="Haas B."/>
            <person name="Abouelleil A."/>
            <person name="Allen A.W."/>
            <person name="Alvarado L."/>
            <person name="Arachchi H.M."/>
            <person name="Berlin A.M."/>
            <person name="Chapman S.B."/>
            <person name="Gainer-Dewar J."/>
            <person name="Goldberg J."/>
            <person name="Griggs A."/>
            <person name="Gujja S."/>
            <person name="Hansen M."/>
            <person name="Howarth C."/>
            <person name="Imamovic A."/>
            <person name="Ireland A."/>
            <person name="Larimer J."/>
            <person name="McCowan C."/>
            <person name="Murphy C."/>
            <person name="Pearson M."/>
            <person name="Poon T.W."/>
            <person name="Priest M."/>
            <person name="Roberts A."/>
            <person name="Saif S."/>
            <person name="Shea T."/>
            <person name="Sisk P."/>
            <person name="Sykes S."/>
            <person name="Wortman J."/>
            <person name="Nusbaum C."/>
            <person name="Birren B."/>
        </authorList>
    </citation>
    <scope>NUCLEOTIDE SEQUENCE [LARGE SCALE GENOMIC DNA]</scope>
    <source>
        <strain evidence="6 7">CBS 119918</strain>
    </source>
</reference>